<dbReference type="EMBL" id="CM037018">
    <property type="protein sequence ID" value="KAH7673395.1"/>
    <property type="molecule type" value="Genomic_DNA"/>
</dbReference>
<gene>
    <name evidence="1" type="ORF">IHE45_08G005500</name>
</gene>
<reference evidence="2" key="1">
    <citation type="journal article" date="2022" name="Nat. Commun.">
        <title>Chromosome evolution and the genetic basis of agronomically important traits in greater yam.</title>
        <authorList>
            <person name="Bredeson J.V."/>
            <person name="Lyons J.B."/>
            <person name="Oniyinde I.O."/>
            <person name="Okereke N.R."/>
            <person name="Kolade O."/>
            <person name="Nnabue I."/>
            <person name="Nwadili C.O."/>
            <person name="Hribova E."/>
            <person name="Parker M."/>
            <person name="Nwogha J."/>
            <person name="Shu S."/>
            <person name="Carlson J."/>
            <person name="Kariba R."/>
            <person name="Muthemba S."/>
            <person name="Knop K."/>
            <person name="Barton G.J."/>
            <person name="Sherwood A.V."/>
            <person name="Lopez-Montes A."/>
            <person name="Asiedu R."/>
            <person name="Jamnadass R."/>
            <person name="Muchugi A."/>
            <person name="Goodstein D."/>
            <person name="Egesi C.N."/>
            <person name="Featherston J."/>
            <person name="Asfaw A."/>
            <person name="Simpson G.G."/>
            <person name="Dolezel J."/>
            <person name="Hendre P.S."/>
            <person name="Van Deynze A."/>
            <person name="Kumar P.L."/>
            <person name="Obidiegwu J.E."/>
            <person name="Bhattacharjee R."/>
            <person name="Rokhsar D.S."/>
        </authorList>
    </citation>
    <scope>NUCLEOTIDE SEQUENCE [LARGE SCALE GENOMIC DNA]</scope>
    <source>
        <strain evidence="2">cv. TDa95/00328</strain>
    </source>
</reference>
<proteinExistence type="predicted"/>
<dbReference type="Proteomes" id="UP000827976">
    <property type="component" value="Chromosome 8"/>
</dbReference>
<protein>
    <submittedName>
        <fullName evidence="1">NTF2-like protein</fullName>
    </submittedName>
</protein>
<sequence>MAVSNVSLLLCHVNHVGVFSAVSLRLLIMYFISEMCNFICLVDKKQSYKTDMTMPATESMTHPKPEVVGRAFVEQYYKVFHHSPEIVHKFYLDSSVLSRPDSNGVMTSVTTLDEIDKLVLSLDSQNYFVELETVDSQTSYKDGVFILVTGCLKGTSDGIRRKFSQSFFLAHQDKGAYFVLNDVFRYVDESQPRETEQVLVNGANGYSVVPPPTSEQEPASLEEHHVEEPAIPPPSEVVLENGNEVSNPTENGGSAVEVEIVMDQQALPNGNAAPNVPEPTASVPREPAPMKSYASIVKFTKGSTPIVSDFVSPAKDRPSTVTEKVSVISTKANIPSKPTAPPTETPSSASSNNVVESNNPHDVEGHSIYIKNLPLNATAAQVEEVFSKFGTIRPGGVQVRNHKIDRFCFGFVEFESLASMQAAIEASPVMITGRPVFVEEKKTTTRVINGVVSIGSGTGGSSSTGSNARGRYPNARGGFRNDNYRGRGGFGNNQNIGRGDFRSRNDYTGRGQYANRGRGQAGRNGETYQQRVPNGNGRMDRPIGIDQSAAPA</sequence>
<evidence type="ECO:0000313" key="1">
    <source>
        <dbReference type="EMBL" id="KAH7673395.1"/>
    </source>
</evidence>
<accession>A0ACB7VGQ3</accession>
<evidence type="ECO:0000313" key="2">
    <source>
        <dbReference type="Proteomes" id="UP000827976"/>
    </source>
</evidence>
<name>A0ACB7VGQ3_DIOAL</name>
<organism evidence="1 2">
    <name type="scientific">Dioscorea alata</name>
    <name type="common">Purple yam</name>
    <dbReference type="NCBI Taxonomy" id="55571"/>
    <lineage>
        <taxon>Eukaryota</taxon>
        <taxon>Viridiplantae</taxon>
        <taxon>Streptophyta</taxon>
        <taxon>Embryophyta</taxon>
        <taxon>Tracheophyta</taxon>
        <taxon>Spermatophyta</taxon>
        <taxon>Magnoliopsida</taxon>
        <taxon>Liliopsida</taxon>
        <taxon>Dioscoreales</taxon>
        <taxon>Dioscoreaceae</taxon>
        <taxon>Dioscorea</taxon>
    </lineage>
</organism>
<keyword evidence="2" id="KW-1185">Reference proteome</keyword>
<comment type="caution">
    <text evidence="1">The sequence shown here is derived from an EMBL/GenBank/DDBJ whole genome shotgun (WGS) entry which is preliminary data.</text>
</comment>